<dbReference type="InterPro" id="IPR051619">
    <property type="entry name" value="TypeII_TA_RNase_PINc/VapC"/>
</dbReference>
<proteinExistence type="predicted"/>
<feature type="domain" description="PIN" evidence="2">
    <location>
        <begin position="4"/>
        <end position="117"/>
    </location>
</feature>
<dbReference type="HOGENOM" id="CLU_121774_1_2_5"/>
<dbReference type="AlphaFoldDB" id="Q0ARI8"/>
<organism evidence="3 4">
    <name type="scientific">Maricaulis maris (strain MCS10)</name>
    <name type="common">Caulobacter maris</name>
    <dbReference type="NCBI Taxonomy" id="394221"/>
    <lineage>
        <taxon>Bacteria</taxon>
        <taxon>Pseudomonadati</taxon>
        <taxon>Pseudomonadota</taxon>
        <taxon>Alphaproteobacteria</taxon>
        <taxon>Maricaulales</taxon>
        <taxon>Maricaulaceae</taxon>
        <taxon>Maricaulis</taxon>
    </lineage>
</organism>
<reference evidence="3 4" key="1">
    <citation type="submission" date="2006-08" db="EMBL/GenBank/DDBJ databases">
        <title>Complete sequence of Maricaulis maris MCS10.</title>
        <authorList>
            <consortium name="US DOE Joint Genome Institute"/>
            <person name="Copeland A."/>
            <person name="Lucas S."/>
            <person name="Lapidus A."/>
            <person name="Barry K."/>
            <person name="Detter J.C."/>
            <person name="Glavina del Rio T."/>
            <person name="Hammon N."/>
            <person name="Israni S."/>
            <person name="Dalin E."/>
            <person name="Tice H."/>
            <person name="Pitluck S."/>
            <person name="Saunders E."/>
            <person name="Brettin T."/>
            <person name="Bruce D."/>
            <person name="Han C."/>
            <person name="Tapia R."/>
            <person name="Gilna P."/>
            <person name="Schmutz J."/>
            <person name="Larimer F."/>
            <person name="Land M."/>
            <person name="Hauser L."/>
            <person name="Kyrpides N."/>
            <person name="Mikhailova N."/>
            <person name="Viollier P."/>
            <person name="Stephens C."/>
            <person name="Richardson P."/>
        </authorList>
    </citation>
    <scope>NUCLEOTIDE SEQUENCE [LARGE SCALE GENOMIC DNA]</scope>
    <source>
        <strain evidence="3 4">MCS10</strain>
    </source>
</reference>
<dbReference type="Gene3D" id="3.40.50.1010">
    <property type="entry name" value="5'-nuclease"/>
    <property type="match status" value="1"/>
</dbReference>
<dbReference type="PANTHER" id="PTHR35901">
    <property type="entry name" value="RIBONUCLEASE VAPC3"/>
    <property type="match status" value="1"/>
</dbReference>
<dbReference type="KEGG" id="mmr:Mmar10_0806"/>
<dbReference type="Proteomes" id="UP000001964">
    <property type="component" value="Chromosome"/>
</dbReference>
<dbReference type="PANTHER" id="PTHR35901:SF1">
    <property type="entry name" value="EXONUCLEASE VAPC9"/>
    <property type="match status" value="1"/>
</dbReference>
<dbReference type="InterPro" id="IPR029060">
    <property type="entry name" value="PIN-like_dom_sf"/>
</dbReference>
<dbReference type="eggNOG" id="COG4113">
    <property type="taxonomic scope" value="Bacteria"/>
</dbReference>
<evidence type="ECO:0000256" key="1">
    <source>
        <dbReference type="ARBA" id="ARBA00022842"/>
    </source>
</evidence>
<accession>Q0ARI8</accession>
<sequence length="142" mass="15467">MRPVIVDASVAVKLFLPVPGYEKAIAAAHMFELQAPRLIFAETGNALWQYVRHKQTTVEDASTALLKLAGLVAQPDETGLAALAVEMACELDHPVYDCTYLALANRNHRPILSADKCMLSLARDRLGLETIPLDSINPEPSS</sequence>
<name>Q0ARI8_MARMM</name>
<evidence type="ECO:0000313" key="4">
    <source>
        <dbReference type="Proteomes" id="UP000001964"/>
    </source>
</evidence>
<gene>
    <name evidence="3" type="ordered locus">Mmar10_0806</name>
</gene>
<dbReference type="CDD" id="cd09873">
    <property type="entry name" value="PIN_Pae0151-like"/>
    <property type="match status" value="1"/>
</dbReference>
<keyword evidence="1" id="KW-0460">Magnesium</keyword>
<keyword evidence="4" id="KW-1185">Reference proteome</keyword>
<dbReference type="RefSeq" id="WP_011642746.1">
    <property type="nucleotide sequence ID" value="NC_008347.1"/>
</dbReference>
<evidence type="ECO:0000313" key="3">
    <source>
        <dbReference type="EMBL" id="ABI65099.1"/>
    </source>
</evidence>
<evidence type="ECO:0000259" key="2">
    <source>
        <dbReference type="Pfam" id="PF01850"/>
    </source>
</evidence>
<dbReference type="InterPro" id="IPR002716">
    <property type="entry name" value="PIN_dom"/>
</dbReference>
<dbReference type="OrthoDB" id="1524147at2"/>
<dbReference type="EMBL" id="CP000449">
    <property type="protein sequence ID" value="ABI65099.1"/>
    <property type="molecule type" value="Genomic_DNA"/>
</dbReference>
<protein>
    <recommendedName>
        <fullName evidence="2">PIN domain-containing protein</fullName>
    </recommendedName>
</protein>
<dbReference type="InterPro" id="IPR044153">
    <property type="entry name" value="PIN_Pae0151-like"/>
</dbReference>
<dbReference type="Pfam" id="PF01850">
    <property type="entry name" value="PIN"/>
    <property type="match status" value="1"/>
</dbReference>
<dbReference type="SUPFAM" id="SSF88723">
    <property type="entry name" value="PIN domain-like"/>
    <property type="match status" value="1"/>
</dbReference>
<dbReference type="STRING" id="394221.Mmar10_0806"/>